<dbReference type="Proteomes" id="UP000050761">
    <property type="component" value="Unassembled WGS sequence"/>
</dbReference>
<dbReference type="WBParaSite" id="HPBE_0002571901-mRNA-1">
    <property type="protein sequence ID" value="HPBE_0002571901-mRNA-1"/>
    <property type="gene ID" value="HPBE_0002571901"/>
</dbReference>
<evidence type="ECO:0000313" key="5">
    <source>
        <dbReference type="WBParaSite" id="HPBE_0002571901-mRNA-1"/>
    </source>
</evidence>
<name>A0A183GSP9_HELPZ</name>
<evidence type="ECO:0000256" key="2">
    <source>
        <dbReference type="SAM" id="MobiDB-lite"/>
    </source>
</evidence>
<evidence type="ECO:0000313" key="4">
    <source>
        <dbReference type="Proteomes" id="UP000050761"/>
    </source>
</evidence>
<protein>
    <submittedName>
        <fullName evidence="5">DUF4817 domain-containing protein</fullName>
    </submittedName>
</protein>
<reference evidence="3 4" key="1">
    <citation type="submission" date="2018-11" db="EMBL/GenBank/DDBJ databases">
        <authorList>
            <consortium name="Pathogen Informatics"/>
        </authorList>
    </citation>
    <scope>NUCLEOTIDE SEQUENCE [LARGE SCALE GENOMIC DNA]</scope>
</reference>
<accession>A0A183GSP9</accession>
<feature type="compositionally biased region" description="Polar residues" evidence="2">
    <location>
        <begin position="67"/>
        <end position="84"/>
    </location>
</feature>
<organism evidence="4 5">
    <name type="scientific">Heligmosomoides polygyrus</name>
    <name type="common">Parasitic roundworm</name>
    <dbReference type="NCBI Taxonomy" id="6339"/>
    <lineage>
        <taxon>Eukaryota</taxon>
        <taxon>Metazoa</taxon>
        <taxon>Ecdysozoa</taxon>
        <taxon>Nematoda</taxon>
        <taxon>Chromadorea</taxon>
        <taxon>Rhabditida</taxon>
        <taxon>Rhabditina</taxon>
        <taxon>Rhabditomorpha</taxon>
        <taxon>Strongyloidea</taxon>
        <taxon>Heligmosomidae</taxon>
        <taxon>Heligmosomoides</taxon>
    </lineage>
</organism>
<dbReference type="CDD" id="cd00093">
    <property type="entry name" value="HTH_XRE"/>
    <property type="match status" value="1"/>
</dbReference>
<feature type="region of interest" description="Disordered" evidence="2">
    <location>
        <begin position="101"/>
        <end position="126"/>
    </location>
</feature>
<sequence length="286" mass="32124">MKVPRSTVVEFVETVCGFENEFRSRFNRLEDAVVNLKTRVSRLKKVAAKTGSSSCLNNTIQQTGSAASTSTDALGDGQNTSNGLNEDDFKVLDQIRTLFEKDEDASSANDTDNDGPTESTPSAPDLDEVLWLKNRIMSAFPMDPYIHDSRYIRPTSEGYGKRPAIPLTMDERIEIVLLARSHNHRDIADAFNKKHPDRRPVTRSCISRLLSKLKETGSIADKSRSGRPRKTDDAASLIVDRFRRNPEMSLRQLAAETGFSRSRIHRIIRTYKRSDDSADKTNLESS</sequence>
<feature type="region of interest" description="Disordered" evidence="2">
    <location>
        <begin position="67"/>
        <end position="86"/>
    </location>
</feature>
<evidence type="ECO:0000256" key="1">
    <source>
        <dbReference type="ARBA" id="ARBA00004123"/>
    </source>
</evidence>
<gene>
    <name evidence="3" type="ORF">HPBE_LOCUS25718</name>
</gene>
<feature type="compositionally biased region" description="Acidic residues" evidence="2">
    <location>
        <begin position="101"/>
        <end position="115"/>
    </location>
</feature>
<dbReference type="AlphaFoldDB" id="A0A183GSP9"/>
<evidence type="ECO:0000313" key="3">
    <source>
        <dbReference type="EMBL" id="VDP53355.1"/>
    </source>
</evidence>
<dbReference type="EMBL" id="UZAH01038459">
    <property type="protein sequence ID" value="VDP53355.1"/>
    <property type="molecule type" value="Genomic_DNA"/>
</dbReference>
<reference evidence="5" key="2">
    <citation type="submission" date="2019-09" db="UniProtKB">
        <authorList>
            <consortium name="WormBaseParasite"/>
        </authorList>
    </citation>
    <scope>IDENTIFICATION</scope>
</reference>
<dbReference type="InterPro" id="IPR009057">
    <property type="entry name" value="Homeodomain-like_sf"/>
</dbReference>
<proteinExistence type="predicted"/>
<comment type="subcellular location">
    <subcellularLocation>
        <location evidence="1">Nucleus</location>
    </subcellularLocation>
</comment>
<dbReference type="GO" id="GO:0005634">
    <property type="term" value="C:nucleus"/>
    <property type="evidence" value="ECO:0007669"/>
    <property type="project" value="UniProtKB-SubCell"/>
</dbReference>
<dbReference type="SUPFAM" id="SSF46689">
    <property type="entry name" value="Homeodomain-like"/>
    <property type="match status" value="1"/>
</dbReference>
<dbReference type="OrthoDB" id="8117402at2759"/>
<keyword evidence="4" id="KW-1185">Reference proteome</keyword>
<dbReference type="InterPro" id="IPR001387">
    <property type="entry name" value="Cro/C1-type_HTH"/>
</dbReference>
<accession>A0A3P8FDC9</accession>